<dbReference type="GO" id="GO:0032451">
    <property type="term" value="F:demethylase activity"/>
    <property type="evidence" value="ECO:0007669"/>
    <property type="project" value="UniProtKB-ARBA"/>
</dbReference>
<evidence type="ECO:0000256" key="6">
    <source>
        <dbReference type="ARBA" id="ARBA00023002"/>
    </source>
</evidence>
<keyword evidence="8" id="KW-0234">DNA repair</keyword>
<dbReference type="InterPro" id="IPR005123">
    <property type="entry name" value="Oxoglu/Fe-dep_dioxygenase_dom"/>
</dbReference>
<keyword evidence="5 10" id="KW-0223">Dioxygenase</keyword>
<sequence>MDLFEHTPLDLVNLLPFDGEVYYYGKVIDAARAEHYFQRLMEGIAWKHDEAMIFGKKVVTKRKVAWYGDRPFSYTYSKITKQALPWTPELLELKALVEQKTGTTYNSCLLNLYHTGEEGMAWHSDGEKDLKKHGTIASLSLGTTRKFGFKHKQTIATRWMQLEPGSLLTMQGTTQDHWLHRLPPTKKVLTPRINLTFRTIVR</sequence>
<comment type="cofactor">
    <cofactor evidence="1">
        <name>Fe(2+)</name>
        <dbReference type="ChEBI" id="CHEBI:29033"/>
    </cofactor>
</comment>
<dbReference type="InterPro" id="IPR027450">
    <property type="entry name" value="AlkB-like"/>
</dbReference>
<evidence type="ECO:0000256" key="7">
    <source>
        <dbReference type="ARBA" id="ARBA00023004"/>
    </source>
</evidence>
<dbReference type="AlphaFoldDB" id="A0A2A4GE05"/>
<evidence type="ECO:0000256" key="1">
    <source>
        <dbReference type="ARBA" id="ARBA00001954"/>
    </source>
</evidence>
<dbReference type="OrthoDB" id="190276at2"/>
<dbReference type="FunFam" id="2.60.120.590:FF:000004">
    <property type="entry name" value="DNA oxidative demethylase ALKBH2"/>
    <property type="match status" value="1"/>
</dbReference>
<keyword evidence="3" id="KW-0227">DNA damage</keyword>
<feature type="domain" description="Fe2OG dioxygenase" evidence="9">
    <location>
        <begin position="104"/>
        <end position="201"/>
    </location>
</feature>
<keyword evidence="2" id="KW-0479">Metal-binding</keyword>
<evidence type="ECO:0000256" key="4">
    <source>
        <dbReference type="ARBA" id="ARBA00022842"/>
    </source>
</evidence>
<evidence type="ECO:0000313" key="10">
    <source>
        <dbReference type="EMBL" id="PCE65992.1"/>
    </source>
</evidence>
<dbReference type="SUPFAM" id="SSF51197">
    <property type="entry name" value="Clavaminate synthase-like"/>
    <property type="match status" value="1"/>
</dbReference>
<keyword evidence="11" id="KW-1185">Reference proteome</keyword>
<evidence type="ECO:0000313" key="11">
    <source>
        <dbReference type="Proteomes" id="UP000219559"/>
    </source>
</evidence>
<dbReference type="InterPro" id="IPR032854">
    <property type="entry name" value="ALKBH3"/>
</dbReference>
<dbReference type="PANTHER" id="PTHR31212:SF4">
    <property type="entry name" value="ALPHA-KETOGLUTARATE-DEPENDENT DIOXYGENASE ALKB HOMOLOG 3"/>
    <property type="match status" value="1"/>
</dbReference>
<dbReference type="Gene3D" id="2.60.120.590">
    <property type="entry name" value="Alpha-ketoglutarate-dependent dioxygenase AlkB-like"/>
    <property type="match status" value="1"/>
</dbReference>
<evidence type="ECO:0000259" key="9">
    <source>
        <dbReference type="PROSITE" id="PS51471"/>
    </source>
</evidence>
<reference evidence="10 11" key="1">
    <citation type="submission" date="2017-04" db="EMBL/GenBank/DDBJ databases">
        <title>A new member of the family Flavobacteriaceae isolated from ascidians.</title>
        <authorList>
            <person name="Chen L."/>
        </authorList>
    </citation>
    <scope>NUCLEOTIDE SEQUENCE [LARGE SCALE GENOMIC DNA]</scope>
    <source>
        <strain evidence="10 11">HQA918</strain>
    </source>
</reference>
<dbReference type="GO" id="GO:0016705">
    <property type="term" value="F:oxidoreductase activity, acting on paired donors, with incorporation or reduction of molecular oxygen"/>
    <property type="evidence" value="ECO:0007669"/>
    <property type="project" value="UniProtKB-ARBA"/>
</dbReference>
<dbReference type="RefSeq" id="WP_097441516.1">
    <property type="nucleotide sequence ID" value="NZ_NBWU01000001.1"/>
</dbReference>
<accession>A0A2A4GE05</accession>
<dbReference type="Proteomes" id="UP000219559">
    <property type="component" value="Unassembled WGS sequence"/>
</dbReference>
<name>A0A2A4GE05_9FLAO</name>
<protein>
    <submittedName>
        <fullName evidence="10">Alpha-ketoglutarate-dependent dioxygenase AlkB</fullName>
    </submittedName>
</protein>
<dbReference type="GO" id="GO:0016787">
    <property type="term" value="F:hydrolase activity"/>
    <property type="evidence" value="ECO:0007669"/>
    <property type="project" value="UniProtKB-ARBA"/>
</dbReference>
<dbReference type="Pfam" id="PF13532">
    <property type="entry name" value="2OG-FeII_Oxy_2"/>
    <property type="match status" value="1"/>
</dbReference>
<evidence type="ECO:0000256" key="2">
    <source>
        <dbReference type="ARBA" id="ARBA00022723"/>
    </source>
</evidence>
<dbReference type="InterPro" id="IPR037151">
    <property type="entry name" value="AlkB-like_sf"/>
</dbReference>
<dbReference type="GO" id="GO:0006307">
    <property type="term" value="P:DNA alkylation repair"/>
    <property type="evidence" value="ECO:0007669"/>
    <property type="project" value="InterPro"/>
</dbReference>
<keyword evidence="7" id="KW-0408">Iron</keyword>
<evidence type="ECO:0000256" key="5">
    <source>
        <dbReference type="ARBA" id="ARBA00022964"/>
    </source>
</evidence>
<dbReference type="PROSITE" id="PS51471">
    <property type="entry name" value="FE2OG_OXY"/>
    <property type="match status" value="1"/>
</dbReference>
<proteinExistence type="predicted"/>
<organism evidence="10 11">
    <name type="scientific">Sediminicola luteus</name>
    <dbReference type="NCBI Taxonomy" id="319238"/>
    <lineage>
        <taxon>Bacteria</taxon>
        <taxon>Pseudomonadati</taxon>
        <taxon>Bacteroidota</taxon>
        <taxon>Flavobacteriia</taxon>
        <taxon>Flavobacteriales</taxon>
        <taxon>Flavobacteriaceae</taxon>
        <taxon>Sediminicola</taxon>
    </lineage>
</organism>
<dbReference type="PANTHER" id="PTHR31212">
    <property type="entry name" value="ALPHA-KETOGLUTARATE-DEPENDENT DIOXYGENASE ALKB HOMOLOG 3"/>
    <property type="match status" value="1"/>
</dbReference>
<keyword evidence="6" id="KW-0560">Oxidoreductase</keyword>
<keyword evidence="4" id="KW-0460">Magnesium</keyword>
<gene>
    <name evidence="10" type="ORF">B7P33_01435</name>
</gene>
<evidence type="ECO:0000256" key="3">
    <source>
        <dbReference type="ARBA" id="ARBA00022763"/>
    </source>
</evidence>
<dbReference type="GO" id="GO:0046872">
    <property type="term" value="F:metal ion binding"/>
    <property type="evidence" value="ECO:0007669"/>
    <property type="project" value="UniProtKB-KW"/>
</dbReference>
<dbReference type="EMBL" id="NBWU01000001">
    <property type="protein sequence ID" value="PCE65992.1"/>
    <property type="molecule type" value="Genomic_DNA"/>
</dbReference>
<comment type="caution">
    <text evidence="10">The sequence shown here is derived from an EMBL/GenBank/DDBJ whole genome shotgun (WGS) entry which is preliminary data.</text>
</comment>
<dbReference type="GO" id="GO:0140097">
    <property type="term" value="F:catalytic activity, acting on DNA"/>
    <property type="evidence" value="ECO:0007669"/>
    <property type="project" value="UniProtKB-ARBA"/>
</dbReference>
<dbReference type="GO" id="GO:0051213">
    <property type="term" value="F:dioxygenase activity"/>
    <property type="evidence" value="ECO:0007669"/>
    <property type="project" value="UniProtKB-KW"/>
</dbReference>
<evidence type="ECO:0000256" key="8">
    <source>
        <dbReference type="ARBA" id="ARBA00023204"/>
    </source>
</evidence>